<sequence length="643" mass="67883">MTRALKIAGVVAASLIVIVIVILVTGFPSGYVASLVQDRIERDTGYRIAIKGTIGIDLWPSLGFALRHVTFDHPGKEATDAQLAVGEVRARLEFASLLSGTLKISELGIDRPTLRVPLLRERTGSGVSSRSDRSEETAGGNTEFPVDRVTVSNGTIVFFDPQTGWENRVDGVNASVTLGADRRINITGEARPGDRPLTFAMAATQPAGSLGRRNIPTELKLEILGARTRRLTARAEVRINGEMLLINGLSGSFDDGKFNGWASVDLSSKPLVKVDLDFQRLDLGAAASQPSAPRSGAQPWSDAPIDVSGLKYVDAQATISAAELNIGRARFAPAQVETAIDRGVLKASFSNLGAYDGRANGSLSIDVSPNDPSYALKADVSGVRALPLLSSLADFDNVDGRMRATADVRGTGVSARAIMSSLTGTASIDVRDGAIRNLNIARMIRALTSGTLSGWQERPDQATDMSQLSATATIAKGQATTNDLFLTGPLVRMSGAGTVDLGSKMLAFRVEPKLVMTTEGQGAPADPIGLGIPVVVQGTWSEPRIYPDVAGILDDPGAVYAKLREWGQGLFGRSASGSSDQSGPSIGETLDTLIRQGLGSGTDPAPDEPPAKDKPSQGPSHQNVPSRDKPPPLDEMMKQLFGR</sequence>
<feature type="domain" description="AsmA" evidence="3">
    <location>
        <begin position="287"/>
        <end position="484"/>
    </location>
</feature>
<keyword evidence="5" id="KW-1185">Reference proteome</keyword>
<dbReference type="AlphaFoldDB" id="A0A1V4HVJ3"/>
<evidence type="ECO:0000256" key="1">
    <source>
        <dbReference type="SAM" id="MobiDB-lite"/>
    </source>
</evidence>
<comment type="caution">
    <text evidence="4">The sequence shown here is derived from an EMBL/GenBank/DDBJ whole genome shotgun (WGS) entry which is preliminary data.</text>
</comment>
<protein>
    <submittedName>
        <fullName evidence="4">Cell envelope biogenesis protein AsmA</fullName>
    </submittedName>
</protein>
<dbReference type="OrthoDB" id="225437at2"/>
<keyword evidence="2" id="KW-0812">Transmembrane</keyword>
<evidence type="ECO:0000256" key="2">
    <source>
        <dbReference type="SAM" id="Phobius"/>
    </source>
</evidence>
<evidence type="ECO:0000313" key="4">
    <source>
        <dbReference type="EMBL" id="OPH81570.1"/>
    </source>
</evidence>
<feature type="region of interest" description="Disordered" evidence="1">
    <location>
        <begin position="573"/>
        <end position="643"/>
    </location>
</feature>
<dbReference type="PANTHER" id="PTHR30441">
    <property type="entry name" value="DUF748 DOMAIN-CONTAINING PROTEIN"/>
    <property type="match status" value="1"/>
</dbReference>
<dbReference type="InterPro" id="IPR052894">
    <property type="entry name" value="AsmA-related"/>
</dbReference>
<accession>A0A1V4HVJ3</accession>
<name>A0A1V4HVJ3_NITVU</name>
<feature type="transmembrane region" description="Helical" evidence="2">
    <location>
        <begin position="7"/>
        <end position="27"/>
    </location>
</feature>
<feature type="domain" description="AsmA" evidence="3">
    <location>
        <begin position="1"/>
        <end position="123"/>
    </location>
</feature>
<feature type="region of interest" description="Disordered" evidence="1">
    <location>
        <begin position="121"/>
        <end position="145"/>
    </location>
</feature>
<dbReference type="PANTHER" id="PTHR30441:SF4">
    <property type="entry name" value="PROTEIN ASMA"/>
    <property type="match status" value="1"/>
</dbReference>
<dbReference type="InterPro" id="IPR007844">
    <property type="entry name" value="AsmA"/>
</dbReference>
<dbReference type="GO" id="GO:0090313">
    <property type="term" value="P:regulation of protein targeting to membrane"/>
    <property type="evidence" value="ECO:0007669"/>
    <property type="project" value="TreeGrafter"/>
</dbReference>
<proteinExistence type="predicted"/>
<dbReference type="RefSeq" id="WP_079448181.1">
    <property type="nucleotide sequence ID" value="NZ_MWPQ01000058.1"/>
</dbReference>
<gene>
    <name evidence="4" type="ORF">B2M20_16805</name>
</gene>
<evidence type="ECO:0000259" key="3">
    <source>
        <dbReference type="Pfam" id="PF05170"/>
    </source>
</evidence>
<dbReference type="STRING" id="29421.B2M20_16805"/>
<organism evidence="4 5">
    <name type="scientific">Nitrobacter vulgaris</name>
    <dbReference type="NCBI Taxonomy" id="29421"/>
    <lineage>
        <taxon>Bacteria</taxon>
        <taxon>Pseudomonadati</taxon>
        <taxon>Pseudomonadota</taxon>
        <taxon>Alphaproteobacteria</taxon>
        <taxon>Hyphomicrobiales</taxon>
        <taxon>Nitrobacteraceae</taxon>
        <taxon>Nitrobacter</taxon>
    </lineage>
</organism>
<dbReference type="Pfam" id="PF05170">
    <property type="entry name" value="AsmA"/>
    <property type="match status" value="2"/>
</dbReference>
<reference evidence="4 5" key="1">
    <citation type="submission" date="2017-02" db="EMBL/GenBank/DDBJ databases">
        <title>Genome sequence of the nitrite-oxidizing bacterium Nitrobacter vulgaris strain Ab1.</title>
        <authorList>
            <person name="Mellbye B.L."/>
            <person name="Davis E.W."/>
            <person name="Spieck E."/>
            <person name="Chang J.H."/>
            <person name="Bottomley P.J."/>
            <person name="Sayavedra-Soto L.A."/>
        </authorList>
    </citation>
    <scope>NUCLEOTIDE SEQUENCE [LARGE SCALE GENOMIC DNA]</scope>
    <source>
        <strain evidence="4 5">Ab1</strain>
    </source>
</reference>
<evidence type="ECO:0000313" key="5">
    <source>
        <dbReference type="Proteomes" id="UP000189940"/>
    </source>
</evidence>
<feature type="compositionally biased region" description="Low complexity" evidence="1">
    <location>
        <begin position="573"/>
        <end position="587"/>
    </location>
</feature>
<dbReference type="EMBL" id="MWPQ01000058">
    <property type="protein sequence ID" value="OPH81570.1"/>
    <property type="molecule type" value="Genomic_DNA"/>
</dbReference>
<keyword evidence="2" id="KW-1133">Transmembrane helix</keyword>
<keyword evidence="2" id="KW-0472">Membrane</keyword>
<dbReference type="Proteomes" id="UP000189940">
    <property type="component" value="Unassembled WGS sequence"/>
</dbReference>
<dbReference type="GO" id="GO:0005886">
    <property type="term" value="C:plasma membrane"/>
    <property type="evidence" value="ECO:0007669"/>
    <property type="project" value="TreeGrafter"/>
</dbReference>
<feature type="compositionally biased region" description="Basic and acidic residues" evidence="1">
    <location>
        <begin position="626"/>
        <end position="637"/>
    </location>
</feature>